<evidence type="ECO:0000313" key="3">
    <source>
        <dbReference type="Proteomes" id="UP001151699"/>
    </source>
</evidence>
<dbReference type="Proteomes" id="UP001151699">
    <property type="component" value="Unassembled WGS sequence"/>
</dbReference>
<keyword evidence="3" id="KW-1185">Reference proteome</keyword>
<proteinExistence type="predicted"/>
<gene>
    <name evidence="2" type="ORF">Bhyg_16455</name>
</gene>
<comment type="caution">
    <text evidence="2">The sequence shown here is derived from an EMBL/GenBank/DDBJ whole genome shotgun (WGS) entry which is preliminary data.</text>
</comment>
<accession>A0A9Q0ML50</accession>
<reference evidence="2" key="1">
    <citation type="submission" date="2022-07" db="EMBL/GenBank/DDBJ databases">
        <authorList>
            <person name="Trinca V."/>
            <person name="Uliana J.V.C."/>
            <person name="Torres T.T."/>
            <person name="Ward R.J."/>
            <person name="Monesi N."/>
        </authorList>
    </citation>
    <scope>NUCLEOTIDE SEQUENCE</scope>
    <source>
        <strain evidence="2">HSMRA1968</strain>
        <tissue evidence="2">Whole embryos</tissue>
    </source>
</reference>
<sequence length="118" mass="12731">MLGTTGGRFLGPSGSQPHRSLWPLHSGRGLDFQTNGEVTESIFAAGYNSTPPTNSPFMSISPLELVSKNFHSGTVAFTQANSIFVQSQTDFLGGTVATKKTETCFGRWEHGIEPLQIQ</sequence>
<evidence type="ECO:0000256" key="1">
    <source>
        <dbReference type="SAM" id="MobiDB-lite"/>
    </source>
</evidence>
<dbReference type="AlphaFoldDB" id="A0A9Q0ML50"/>
<protein>
    <submittedName>
        <fullName evidence="2">Uncharacterized protein</fullName>
    </submittedName>
</protein>
<name>A0A9Q0ML50_9DIPT</name>
<feature type="non-terminal residue" evidence="2">
    <location>
        <position position="1"/>
    </location>
</feature>
<organism evidence="2 3">
    <name type="scientific">Pseudolycoriella hygida</name>
    <dbReference type="NCBI Taxonomy" id="35572"/>
    <lineage>
        <taxon>Eukaryota</taxon>
        <taxon>Metazoa</taxon>
        <taxon>Ecdysozoa</taxon>
        <taxon>Arthropoda</taxon>
        <taxon>Hexapoda</taxon>
        <taxon>Insecta</taxon>
        <taxon>Pterygota</taxon>
        <taxon>Neoptera</taxon>
        <taxon>Endopterygota</taxon>
        <taxon>Diptera</taxon>
        <taxon>Nematocera</taxon>
        <taxon>Sciaroidea</taxon>
        <taxon>Sciaridae</taxon>
        <taxon>Pseudolycoriella</taxon>
    </lineage>
</organism>
<dbReference type="EMBL" id="WJQU01003461">
    <property type="protein sequence ID" value="KAJ6624627.1"/>
    <property type="molecule type" value="Genomic_DNA"/>
</dbReference>
<evidence type="ECO:0000313" key="2">
    <source>
        <dbReference type="EMBL" id="KAJ6624627.1"/>
    </source>
</evidence>
<dbReference type="OrthoDB" id="8065979at2759"/>
<feature type="region of interest" description="Disordered" evidence="1">
    <location>
        <begin position="1"/>
        <end position="21"/>
    </location>
</feature>